<comment type="similarity">
    <text evidence="3">Belongs to the SOWAH family.</text>
</comment>
<dbReference type="SMART" id="SM00248">
    <property type="entry name" value="ANK"/>
    <property type="match status" value="2"/>
</dbReference>
<comment type="caution">
    <text evidence="6">The sequence shown here is derived from an EMBL/GenBank/DDBJ whole genome shotgun (WGS) entry which is preliminary data.</text>
</comment>
<evidence type="ECO:0000256" key="3">
    <source>
        <dbReference type="ARBA" id="ARBA00038122"/>
    </source>
</evidence>
<accession>A0A8T1M1L9</accession>
<dbReference type="EMBL" id="NIRI02000056">
    <property type="protein sequence ID" value="KAG5443274.1"/>
    <property type="molecule type" value="Genomic_DNA"/>
</dbReference>
<feature type="compositionally biased region" description="Basic residues" evidence="4">
    <location>
        <begin position="449"/>
        <end position="467"/>
    </location>
</feature>
<evidence type="ECO:0000256" key="2">
    <source>
        <dbReference type="ARBA" id="ARBA00023043"/>
    </source>
</evidence>
<evidence type="ECO:0000259" key="5">
    <source>
        <dbReference type="Pfam" id="PF25877"/>
    </source>
</evidence>
<gene>
    <name evidence="6" type="ORF">CSKR_202768</name>
</gene>
<dbReference type="SUPFAM" id="SSF48403">
    <property type="entry name" value="Ankyrin repeat"/>
    <property type="match status" value="1"/>
</dbReference>
<evidence type="ECO:0000313" key="7">
    <source>
        <dbReference type="Proteomes" id="UP000286415"/>
    </source>
</evidence>
<dbReference type="InterPro" id="IPR058889">
    <property type="entry name" value="WHD_SOWAHA-C"/>
</dbReference>
<keyword evidence="2" id="KW-0040">ANK repeat</keyword>
<keyword evidence="1" id="KW-0677">Repeat</keyword>
<evidence type="ECO:0000313" key="6">
    <source>
        <dbReference type="EMBL" id="KAG5443274.1"/>
    </source>
</evidence>
<dbReference type="OrthoDB" id="6260213at2759"/>
<protein>
    <recommendedName>
        <fullName evidence="5">SOWAHA-C winged helix-turn-helix domain-containing protein</fullName>
    </recommendedName>
</protein>
<dbReference type="InterPro" id="IPR002110">
    <property type="entry name" value="Ankyrin_rpt"/>
</dbReference>
<feature type="domain" description="SOWAHA-C winged helix-turn-helix" evidence="5">
    <location>
        <begin position="6"/>
        <end position="71"/>
    </location>
</feature>
<dbReference type="Pfam" id="PF12796">
    <property type="entry name" value="Ank_2"/>
    <property type="match status" value="1"/>
</dbReference>
<dbReference type="PANTHER" id="PTHR14491:SF7">
    <property type="entry name" value="SOSONDOWAH, ISOFORM G"/>
    <property type="match status" value="1"/>
</dbReference>
<reference evidence="6 7" key="1">
    <citation type="journal article" date="2018" name="Biotechnol. Adv.">
        <title>Improved genomic resources and new bioinformatic workflow for the carcinogenic parasite Clonorchis sinensis: Biotechnological implications.</title>
        <authorList>
            <person name="Wang D."/>
            <person name="Korhonen P.K."/>
            <person name="Gasser R.B."/>
            <person name="Young N.D."/>
        </authorList>
    </citation>
    <scope>NUCLEOTIDE SEQUENCE [LARGE SCALE GENOMIC DNA]</scope>
    <source>
        <strain evidence="6">Cs-k2</strain>
    </source>
</reference>
<keyword evidence="7" id="KW-1185">Reference proteome</keyword>
<dbReference type="AlphaFoldDB" id="A0A8T1M1L9"/>
<organism evidence="6 7">
    <name type="scientific">Clonorchis sinensis</name>
    <name type="common">Chinese liver fluke</name>
    <dbReference type="NCBI Taxonomy" id="79923"/>
    <lineage>
        <taxon>Eukaryota</taxon>
        <taxon>Metazoa</taxon>
        <taxon>Spiralia</taxon>
        <taxon>Lophotrochozoa</taxon>
        <taxon>Platyhelminthes</taxon>
        <taxon>Trematoda</taxon>
        <taxon>Digenea</taxon>
        <taxon>Opisthorchiida</taxon>
        <taxon>Opisthorchiata</taxon>
        <taxon>Opisthorchiidae</taxon>
        <taxon>Clonorchis</taxon>
    </lineage>
</organism>
<name>A0A8T1M1L9_CLOSI</name>
<dbReference type="PANTHER" id="PTHR14491">
    <property type="entry name" value="SOSONDOWAH, ISOFORM G"/>
    <property type="match status" value="1"/>
</dbReference>
<dbReference type="Gene3D" id="1.25.40.20">
    <property type="entry name" value="Ankyrin repeat-containing domain"/>
    <property type="match status" value="1"/>
</dbReference>
<feature type="region of interest" description="Disordered" evidence="4">
    <location>
        <begin position="440"/>
        <end position="478"/>
    </location>
</feature>
<proteinExistence type="inferred from homology"/>
<dbReference type="Proteomes" id="UP000286415">
    <property type="component" value="Unassembled WGS sequence"/>
</dbReference>
<evidence type="ECO:0000256" key="4">
    <source>
        <dbReference type="SAM" id="MobiDB-lite"/>
    </source>
</evidence>
<dbReference type="InterPro" id="IPR036770">
    <property type="entry name" value="Ankyrin_rpt-contain_sf"/>
</dbReference>
<reference evidence="6 7" key="2">
    <citation type="journal article" date="2021" name="Genomics">
        <title>High-quality reference genome for Clonorchis sinensis.</title>
        <authorList>
            <person name="Young N.D."/>
            <person name="Stroehlein A.J."/>
            <person name="Kinkar L."/>
            <person name="Wang T."/>
            <person name="Sohn W.M."/>
            <person name="Chang B.C.H."/>
            <person name="Kaur P."/>
            <person name="Weisz D."/>
            <person name="Dudchenko O."/>
            <person name="Aiden E.L."/>
            <person name="Korhonen P.K."/>
            <person name="Gasser R.B."/>
        </authorList>
    </citation>
    <scope>NUCLEOTIDE SEQUENCE [LARGE SCALE GENOMIC DNA]</scope>
    <source>
        <strain evidence="6">Cs-k2</strain>
    </source>
</reference>
<evidence type="ECO:0000256" key="1">
    <source>
        <dbReference type="ARBA" id="ARBA00022737"/>
    </source>
</evidence>
<sequence>MDLKTRIADVIRQNGGRLSCNQLISLFSENYLKDPESKRLFKKAVSAVAVVEHGEDKRRFVVLKELARNKENVTTDQTVVSQSTQTPTSRLPVEPHAQKHVCGTANGTAAKQQQVQAYSTYTGSEPRQWWVASAECRHADMSRLLGLNPKLVNWNTALHYASKYSNAQCMRLLVDQYKANVNARSRGQTPLHVAVVFSQPVAIRLLVEEFKADSAIMDFSGRFPVSYLKEEQRSEFEKLLTAGRLARIRDALHILRSKTEPTVECRGDYTSFLHPNSDINGFKAPIVPKHSVKPLCPDSLSKHYGSLSHRSSTLRSATNPVGRVGRQGSVLLNMLHSAANAAYCDLYSEQRAHGTLHARTVSAGANDESVASKPNAASDACSLDSSASSDLGSLQSSLVNRVVLEPNDTALATIPYHKLPKHPPRSADPETLAILLSLLPSSPSDQSPSKKKKTNGHNYRKVFKHPRSPSSHSLALDSVDKLPRKSSFSHSAELAETDIRSLFGRRVHGVLQRKKSTNSLNSANCSLDPEVSDSHVNGSLRTQFRCRSVDCGILSKP</sequence>
<dbReference type="Pfam" id="PF25877">
    <property type="entry name" value="WHD_SOWAH"/>
    <property type="match status" value="1"/>
</dbReference>